<comment type="caution">
    <text evidence="1">The sequence shown here is derived from an EMBL/GenBank/DDBJ whole genome shotgun (WGS) entry which is preliminary data.</text>
</comment>
<gene>
    <name evidence="1" type="ORF">HGRIS_014060</name>
</gene>
<proteinExistence type="predicted"/>
<evidence type="ECO:0000313" key="1">
    <source>
        <dbReference type="EMBL" id="KAL0958730.1"/>
    </source>
</evidence>
<evidence type="ECO:0000313" key="2">
    <source>
        <dbReference type="Proteomes" id="UP001556367"/>
    </source>
</evidence>
<reference evidence="2" key="1">
    <citation type="submission" date="2024-06" db="EMBL/GenBank/DDBJ databases">
        <title>Multi-omics analyses provide insights into the biosynthesis of the anticancer antibiotic pleurotin in Hohenbuehelia grisea.</title>
        <authorList>
            <person name="Weaver J.A."/>
            <person name="Alberti F."/>
        </authorList>
    </citation>
    <scope>NUCLEOTIDE SEQUENCE [LARGE SCALE GENOMIC DNA]</scope>
    <source>
        <strain evidence="2">T-177</strain>
    </source>
</reference>
<dbReference type="EMBL" id="JASNQZ010000003">
    <property type="protein sequence ID" value="KAL0958730.1"/>
    <property type="molecule type" value="Genomic_DNA"/>
</dbReference>
<sequence length="146" mass="16397">MPFTPEISPAVHSFIGDFLSRKVPAKPEDFDWDHGRWRRRERRARLSHVGRFFMRTSGWFFCGAALFKGRRFSPRGSVGALGGLPVVSAVPKQMTESTGDPKLTRLFCFVDQAASIVVMTECGYFASQESQDSRSFNSSCLQRPGL</sequence>
<protein>
    <submittedName>
        <fullName evidence="1">Uncharacterized protein</fullName>
    </submittedName>
</protein>
<name>A0ABR3JS95_9AGAR</name>
<keyword evidence="2" id="KW-1185">Reference proteome</keyword>
<organism evidence="1 2">
    <name type="scientific">Hohenbuehelia grisea</name>
    <dbReference type="NCBI Taxonomy" id="104357"/>
    <lineage>
        <taxon>Eukaryota</taxon>
        <taxon>Fungi</taxon>
        <taxon>Dikarya</taxon>
        <taxon>Basidiomycota</taxon>
        <taxon>Agaricomycotina</taxon>
        <taxon>Agaricomycetes</taxon>
        <taxon>Agaricomycetidae</taxon>
        <taxon>Agaricales</taxon>
        <taxon>Pleurotineae</taxon>
        <taxon>Pleurotaceae</taxon>
        <taxon>Hohenbuehelia</taxon>
    </lineage>
</organism>
<accession>A0ABR3JS95</accession>
<dbReference type="Proteomes" id="UP001556367">
    <property type="component" value="Unassembled WGS sequence"/>
</dbReference>